<feature type="transmembrane region" description="Helical" evidence="2">
    <location>
        <begin position="34"/>
        <end position="51"/>
    </location>
</feature>
<proteinExistence type="predicted"/>
<dbReference type="KEGG" id="csl:COCSUDRAFT_34539"/>
<evidence type="ECO:0000313" key="3">
    <source>
        <dbReference type="EMBL" id="EIE18341.1"/>
    </source>
</evidence>
<feature type="region of interest" description="Disordered" evidence="1">
    <location>
        <begin position="1"/>
        <end position="22"/>
    </location>
</feature>
<gene>
    <name evidence="3" type="ORF">COCSUDRAFT_34539</name>
</gene>
<evidence type="ECO:0000313" key="4">
    <source>
        <dbReference type="Proteomes" id="UP000007264"/>
    </source>
</evidence>
<evidence type="ECO:0000256" key="1">
    <source>
        <dbReference type="SAM" id="MobiDB-lite"/>
    </source>
</evidence>
<reference evidence="3 4" key="1">
    <citation type="journal article" date="2012" name="Genome Biol.">
        <title>The genome of the polar eukaryotic microalga coccomyxa subellipsoidea reveals traits of cold adaptation.</title>
        <authorList>
            <person name="Blanc G."/>
            <person name="Agarkova I."/>
            <person name="Grimwood J."/>
            <person name="Kuo A."/>
            <person name="Brueggeman A."/>
            <person name="Dunigan D."/>
            <person name="Gurnon J."/>
            <person name="Ladunga I."/>
            <person name="Lindquist E."/>
            <person name="Lucas S."/>
            <person name="Pangilinan J."/>
            <person name="Proschold T."/>
            <person name="Salamov A."/>
            <person name="Schmutz J."/>
            <person name="Weeks D."/>
            <person name="Yamada T."/>
            <person name="Claverie J.M."/>
            <person name="Grigoriev I."/>
            <person name="Van Etten J."/>
            <person name="Lomsadze A."/>
            <person name="Borodovsky M."/>
        </authorList>
    </citation>
    <scope>NUCLEOTIDE SEQUENCE [LARGE SCALE GENOMIC DNA]</scope>
    <source>
        <strain evidence="3 4">C-169</strain>
    </source>
</reference>
<dbReference type="AlphaFoldDB" id="I0YIX2"/>
<keyword evidence="2" id="KW-0812">Transmembrane</keyword>
<sequence>MASRYLSLKNLNSTSATPRLGGKRSLSTFQEHNLIQITTALAIALQVCLLVQKTRTTLIIKLNYHQALCNLQTGTHFIFMCHLENAT</sequence>
<keyword evidence="4" id="KW-1185">Reference proteome</keyword>
<comment type="caution">
    <text evidence="3">The sequence shown here is derived from an EMBL/GenBank/DDBJ whole genome shotgun (WGS) entry which is preliminary data.</text>
</comment>
<keyword evidence="2" id="KW-0472">Membrane</keyword>
<dbReference type="EMBL" id="AGSI01000024">
    <property type="protein sequence ID" value="EIE18341.1"/>
    <property type="molecule type" value="Genomic_DNA"/>
</dbReference>
<keyword evidence="2" id="KW-1133">Transmembrane helix</keyword>
<dbReference type="Proteomes" id="UP000007264">
    <property type="component" value="Unassembled WGS sequence"/>
</dbReference>
<dbReference type="GeneID" id="17036366"/>
<dbReference type="RefSeq" id="XP_005642885.1">
    <property type="nucleotide sequence ID" value="XM_005642828.1"/>
</dbReference>
<protein>
    <submittedName>
        <fullName evidence="3">Uncharacterized protein</fullName>
    </submittedName>
</protein>
<name>I0YIX2_COCSC</name>
<organism evidence="3 4">
    <name type="scientific">Coccomyxa subellipsoidea (strain C-169)</name>
    <name type="common">Green microalga</name>
    <dbReference type="NCBI Taxonomy" id="574566"/>
    <lineage>
        <taxon>Eukaryota</taxon>
        <taxon>Viridiplantae</taxon>
        <taxon>Chlorophyta</taxon>
        <taxon>core chlorophytes</taxon>
        <taxon>Trebouxiophyceae</taxon>
        <taxon>Trebouxiophyceae incertae sedis</taxon>
        <taxon>Coccomyxaceae</taxon>
        <taxon>Coccomyxa</taxon>
        <taxon>Coccomyxa subellipsoidea</taxon>
    </lineage>
</organism>
<evidence type="ECO:0000256" key="2">
    <source>
        <dbReference type="SAM" id="Phobius"/>
    </source>
</evidence>
<accession>I0YIX2</accession>